<evidence type="ECO:0000313" key="7">
    <source>
        <dbReference type="Proteomes" id="UP000605970"/>
    </source>
</evidence>
<protein>
    <recommendedName>
        <fullName evidence="8">Tetraspanin</fullName>
    </recommendedName>
</protein>
<evidence type="ECO:0000313" key="6">
    <source>
        <dbReference type="EMBL" id="KAF7637164.1"/>
    </source>
</evidence>
<dbReference type="SUPFAM" id="SSF48652">
    <property type="entry name" value="Tetraspanin"/>
    <property type="match status" value="1"/>
</dbReference>
<proteinExistence type="predicted"/>
<comment type="subcellular location">
    <subcellularLocation>
        <location evidence="1">Membrane</location>
        <topology evidence="1">Multi-pass membrane protein</topology>
    </subcellularLocation>
</comment>
<evidence type="ECO:0000256" key="5">
    <source>
        <dbReference type="SAM" id="Phobius"/>
    </source>
</evidence>
<keyword evidence="7" id="KW-1185">Reference proteome</keyword>
<keyword evidence="3 5" id="KW-1133">Transmembrane helix</keyword>
<organism evidence="6 7">
    <name type="scientific">Meloidogyne graminicola</name>
    <dbReference type="NCBI Taxonomy" id="189291"/>
    <lineage>
        <taxon>Eukaryota</taxon>
        <taxon>Metazoa</taxon>
        <taxon>Ecdysozoa</taxon>
        <taxon>Nematoda</taxon>
        <taxon>Chromadorea</taxon>
        <taxon>Rhabditida</taxon>
        <taxon>Tylenchina</taxon>
        <taxon>Tylenchomorpha</taxon>
        <taxon>Tylenchoidea</taxon>
        <taxon>Meloidogynidae</taxon>
        <taxon>Meloidogyninae</taxon>
        <taxon>Meloidogyne</taxon>
    </lineage>
</organism>
<gene>
    <name evidence="6" type="ORF">Mgra_00003335</name>
</gene>
<dbReference type="InterPro" id="IPR018499">
    <property type="entry name" value="Tetraspanin/Peripherin"/>
</dbReference>
<evidence type="ECO:0008006" key="8">
    <source>
        <dbReference type="Google" id="ProtNLM"/>
    </source>
</evidence>
<evidence type="ECO:0000256" key="2">
    <source>
        <dbReference type="ARBA" id="ARBA00022692"/>
    </source>
</evidence>
<comment type="caution">
    <text evidence="6">The sequence shown here is derived from an EMBL/GenBank/DDBJ whole genome shotgun (WGS) entry which is preliminary data.</text>
</comment>
<feature type="transmembrane region" description="Helical" evidence="5">
    <location>
        <begin position="20"/>
        <end position="37"/>
    </location>
</feature>
<sequence length="180" mass="20790">MRVVPPVSNLLQSSLFFTNFLLYFADTDSMSAYLANISKNRYNRDRWVAPVMDSVQFYHHCCGGYNFTEYFNSFWFITNNERGTSSYVPRSCCRQSQEGRAWAIQPIDPLCIQYLPKSRAFNTSVNIQGCGLPTKTHLDWQIQIVVLSCVLCSLVDLLALFLYVKCLGQVWNFYSIIDEI</sequence>
<dbReference type="Proteomes" id="UP000605970">
    <property type="component" value="Unassembled WGS sequence"/>
</dbReference>
<dbReference type="AlphaFoldDB" id="A0A8S9ZVL0"/>
<keyword evidence="4 5" id="KW-0472">Membrane</keyword>
<feature type="transmembrane region" description="Helical" evidence="5">
    <location>
        <begin position="144"/>
        <end position="164"/>
    </location>
</feature>
<dbReference type="GO" id="GO:0016020">
    <property type="term" value="C:membrane"/>
    <property type="evidence" value="ECO:0007669"/>
    <property type="project" value="UniProtKB-SubCell"/>
</dbReference>
<reference evidence="6" key="1">
    <citation type="journal article" date="2020" name="Ecol. Evol.">
        <title>Genome structure and content of the rice root-knot nematode (Meloidogyne graminicola).</title>
        <authorList>
            <person name="Phan N.T."/>
            <person name="Danchin E.G.J."/>
            <person name="Klopp C."/>
            <person name="Perfus-Barbeoch L."/>
            <person name="Kozlowski D.K."/>
            <person name="Koutsovoulos G.D."/>
            <person name="Lopez-Roques C."/>
            <person name="Bouchez O."/>
            <person name="Zahm M."/>
            <person name="Besnard G."/>
            <person name="Bellafiore S."/>
        </authorList>
    </citation>
    <scope>NUCLEOTIDE SEQUENCE</scope>
    <source>
        <strain evidence="6">VN-18</strain>
    </source>
</reference>
<dbReference type="InterPro" id="IPR008952">
    <property type="entry name" value="Tetraspanin_EC2_sf"/>
</dbReference>
<dbReference type="Pfam" id="PF00335">
    <property type="entry name" value="Tetraspanin"/>
    <property type="match status" value="1"/>
</dbReference>
<dbReference type="Gene3D" id="1.10.1450.10">
    <property type="entry name" value="Tetraspanin"/>
    <property type="match status" value="1"/>
</dbReference>
<dbReference type="OrthoDB" id="10033535at2759"/>
<dbReference type="EMBL" id="JABEBT010000022">
    <property type="protein sequence ID" value="KAF7637164.1"/>
    <property type="molecule type" value="Genomic_DNA"/>
</dbReference>
<keyword evidence="2 5" id="KW-0812">Transmembrane</keyword>
<name>A0A8S9ZVL0_9BILA</name>
<evidence type="ECO:0000256" key="1">
    <source>
        <dbReference type="ARBA" id="ARBA00004141"/>
    </source>
</evidence>
<accession>A0A8S9ZVL0</accession>
<evidence type="ECO:0000256" key="3">
    <source>
        <dbReference type="ARBA" id="ARBA00022989"/>
    </source>
</evidence>
<evidence type="ECO:0000256" key="4">
    <source>
        <dbReference type="ARBA" id="ARBA00023136"/>
    </source>
</evidence>